<dbReference type="InterPro" id="IPR022939">
    <property type="entry name" value="Nb(III)_bact/plant"/>
</dbReference>
<evidence type="ECO:0000259" key="2">
    <source>
        <dbReference type="Pfam" id="PF08768"/>
    </source>
</evidence>
<comment type="caution">
    <text evidence="1">Lacks the conserved His residue that binds heme iron in the nitrobindin family.</text>
</comment>
<comment type="caution">
    <text evidence="3">The sequence shown here is derived from an EMBL/GenBank/DDBJ whole genome shotgun (WGS) entry which is preliminary data.</text>
</comment>
<feature type="domain" description="THAP4-like heme-binding" evidence="2">
    <location>
        <begin position="13"/>
        <end position="192"/>
    </location>
</feature>
<proteinExistence type="inferred from homology"/>
<sequence length="194" mass="20760">MNFAIPEGLAPEVYPLAWLVGTWRGPGFVHYPGIDERAVLVEATFSSDGGPYLRYAATTWELTNPPASLEGEIDVAGLQPGPVWASESGYWRVPPAAEQRAGDGEGAPGQGPRTELEVLLAEPSGHVSVYLGLAQGPRIQLATDLIARTATGAEMTAAQRMYGLVNSELMWATDLAAFGHEMQSYSSGRMQRQG</sequence>
<dbReference type="InterPro" id="IPR012674">
    <property type="entry name" value="Calycin"/>
</dbReference>
<dbReference type="Proteomes" id="UP000824037">
    <property type="component" value="Unassembled WGS sequence"/>
</dbReference>
<dbReference type="InterPro" id="IPR045165">
    <property type="entry name" value="Nitrobindin"/>
</dbReference>
<dbReference type="PANTHER" id="PTHR15854:SF4">
    <property type="entry name" value="PEROXYNITRITE ISOMERASE THAP4"/>
    <property type="match status" value="1"/>
</dbReference>
<dbReference type="AlphaFoldDB" id="A0A9D2EJ04"/>
<evidence type="ECO:0000313" key="3">
    <source>
        <dbReference type="EMBL" id="HIZ38006.1"/>
    </source>
</evidence>
<accession>A0A9D2EJ04</accession>
<dbReference type="Pfam" id="PF08768">
    <property type="entry name" value="THAP4_heme-bd"/>
    <property type="match status" value="1"/>
</dbReference>
<comment type="similarity">
    <text evidence="1">Belongs to the nitrobindin family.</text>
</comment>
<comment type="caution">
    <text evidence="1">Lacks conserved residue(s) required for the propagation of feature annotation.</text>
</comment>
<dbReference type="SUPFAM" id="SSF50814">
    <property type="entry name" value="Lipocalins"/>
    <property type="match status" value="1"/>
</dbReference>
<name>A0A9D2EJ04_9MICO</name>
<gene>
    <name evidence="3" type="ORF">H9815_19705</name>
</gene>
<reference evidence="3" key="1">
    <citation type="journal article" date="2021" name="PeerJ">
        <title>Extensive microbial diversity within the chicken gut microbiome revealed by metagenomics and culture.</title>
        <authorList>
            <person name="Gilroy R."/>
            <person name="Ravi A."/>
            <person name="Getino M."/>
            <person name="Pursley I."/>
            <person name="Horton D.L."/>
            <person name="Alikhan N.F."/>
            <person name="Baker D."/>
            <person name="Gharbi K."/>
            <person name="Hall N."/>
            <person name="Watson M."/>
            <person name="Adriaenssens E.M."/>
            <person name="Foster-Nyarko E."/>
            <person name="Jarju S."/>
            <person name="Secka A."/>
            <person name="Antonio M."/>
            <person name="Oren A."/>
            <person name="Chaudhuri R.R."/>
            <person name="La Ragione R."/>
            <person name="Hildebrand F."/>
            <person name="Pallen M.J."/>
        </authorList>
    </citation>
    <scope>NUCLEOTIDE SEQUENCE</scope>
    <source>
        <strain evidence="3">ChiGjej4B4-7305</strain>
    </source>
</reference>
<dbReference type="EMBL" id="DXBY01000334">
    <property type="protein sequence ID" value="HIZ38006.1"/>
    <property type="molecule type" value="Genomic_DNA"/>
</dbReference>
<dbReference type="Gene3D" id="2.40.128.20">
    <property type="match status" value="1"/>
</dbReference>
<dbReference type="HAMAP" id="MF_01297">
    <property type="entry name" value="nitrobindin"/>
    <property type="match status" value="1"/>
</dbReference>
<dbReference type="CDD" id="cd07828">
    <property type="entry name" value="lipocalin_heme-bd-THAP4-like"/>
    <property type="match status" value="1"/>
</dbReference>
<evidence type="ECO:0000256" key="1">
    <source>
        <dbReference type="HAMAP-Rule" id="MF_01297"/>
    </source>
</evidence>
<dbReference type="PANTHER" id="PTHR15854">
    <property type="entry name" value="THAP4 PROTEIN"/>
    <property type="match status" value="1"/>
</dbReference>
<dbReference type="InterPro" id="IPR014878">
    <property type="entry name" value="THAP4-like_heme-bd"/>
</dbReference>
<protein>
    <recommendedName>
        <fullName evidence="1">Ferric nitrobindin-like protein</fullName>
    </recommendedName>
</protein>
<reference evidence="3" key="2">
    <citation type="submission" date="2021-04" db="EMBL/GenBank/DDBJ databases">
        <authorList>
            <person name="Gilroy R."/>
        </authorList>
    </citation>
    <scope>NUCLEOTIDE SEQUENCE</scope>
    <source>
        <strain evidence="3">ChiGjej4B4-7305</strain>
    </source>
</reference>
<feature type="short sequence motif" description="GXWXGXG" evidence="1">
    <location>
        <begin position="21"/>
        <end position="27"/>
    </location>
</feature>
<evidence type="ECO:0000313" key="4">
    <source>
        <dbReference type="Proteomes" id="UP000824037"/>
    </source>
</evidence>
<organism evidence="3 4">
    <name type="scientific">Candidatus Ruania gallistercoris</name>
    <dbReference type="NCBI Taxonomy" id="2838746"/>
    <lineage>
        <taxon>Bacteria</taxon>
        <taxon>Bacillati</taxon>
        <taxon>Actinomycetota</taxon>
        <taxon>Actinomycetes</taxon>
        <taxon>Micrococcales</taxon>
        <taxon>Ruaniaceae</taxon>
        <taxon>Ruania</taxon>
    </lineage>
</organism>